<sequence length="54" mass="6219">MDLLHAKCSMERGYKDACIIVLTETWLDEEVPESEVSLDHFTILRADRTHQSGK</sequence>
<evidence type="ECO:0000313" key="2">
    <source>
        <dbReference type="Proteomes" id="UP001529510"/>
    </source>
</evidence>
<accession>A0ABD0R2H9</accession>
<dbReference type="AlphaFoldDB" id="A0ABD0R2H9"/>
<name>A0ABD0R2H9_CIRMR</name>
<evidence type="ECO:0000313" key="1">
    <source>
        <dbReference type="EMBL" id="KAL0192138.1"/>
    </source>
</evidence>
<organism evidence="1 2">
    <name type="scientific">Cirrhinus mrigala</name>
    <name type="common">Mrigala</name>
    <dbReference type="NCBI Taxonomy" id="683832"/>
    <lineage>
        <taxon>Eukaryota</taxon>
        <taxon>Metazoa</taxon>
        <taxon>Chordata</taxon>
        <taxon>Craniata</taxon>
        <taxon>Vertebrata</taxon>
        <taxon>Euteleostomi</taxon>
        <taxon>Actinopterygii</taxon>
        <taxon>Neopterygii</taxon>
        <taxon>Teleostei</taxon>
        <taxon>Ostariophysi</taxon>
        <taxon>Cypriniformes</taxon>
        <taxon>Cyprinidae</taxon>
        <taxon>Labeoninae</taxon>
        <taxon>Labeonini</taxon>
        <taxon>Cirrhinus</taxon>
    </lineage>
</organism>
<protein>
    <submittedName>
        <fullName evidence="1">Uncharacterized protein</fullName>
    </submittedName>
</protein>
<reference evidence="1 2" key="1">
    <citation type="submission" date="2024-05" db="EMBL/GenBank/DDBJ databases">
        <title>Genome sequencing and assembly of Indian major carp, Cirrhinus mrigala (Hamilton, 1822).</title>
        <authorList>
            <person name="Mohindra V."/>
            <person name="Chowdhury L.M."/>
            <person name="Lal K."/>
            <person name="Jena J.K."/>
        </authorList>
    </citation>
    <scope>NUCLEOTIDE SEQUENCE [LARGE SCALE GENOMIC DNA]</scope>
    <source>
        <strain evidence="1">CM1030</strain>
        <tissue evidence="1">Blood</tissue>
    </source>
</reference>
<dbReference type="EMBL" id="JAMKFB020000005">
    <property type="protein sequence ID" value="KAL0192138.1"/>
    <property type="molecule type" value="Genomic_DNA"/>
</dbReference>
<keyword evidence="2" id="KW-1185">Reference proteome</keyword>
<comment type="caution">
    <text evidence="1">The sequence shown here is derived from an EMBL/GenBank/DDBJ whole genome shotgun (WGS) entry which is preliminary data.</text>
</comment>
<proteinExistence type="predicted"/>
<gene>
    <name evidence="1" type="ORF">M9458_010434</name>
</gene>
<feature type="non-terminal residue" evidence="1">
    <location>
        <position position="54"/>
    </location>
</feature>
<dbReference type="Proteomes" id="UP001529510">
    <property type="component" value="Unassembled WGS sequence"/>
</dbReference>